<dbReference type="EMBL" id="CAIIXF020000003">
    <property type="protein sequence ID" value="CAH1780170.1"/>
    <property type="molecule type" value="Genomic_DNA"/>
</dbReference>
<feature type="non-terminal residue" evidence="3">
    <location>
        <position position="172"/>
    </location>
</feature>
<dbReference type="InterPro" id="IPR028064">
    <property type="entry name" value="TMEM154"/>
</dbReference>
<organism evidence="3 4">
    <name type="scientific">Owenia fusiformis</name>
    <name type="common">Polychaete worm</name>
    <dbReference type="NCBI Taxonomy" id="6347"/>
    <lineage>
        <taxon>Eukaryota</taxon>
        <taxon>Metazoa</taxon>
        <taxon>Spiralia</taxon>
        <taxon>Lophotrochozoa</taxon>
        <taxon>Annelida</taxon>
        <taxon>Polychaeta</taxon>
        <taxon>Sedentaria</taxon>
        <taxon>Canalipalpata</taxon>
        <taxon>Sabellida</taxon>
        <taxon>Oweniida</taxon>
        <taxon>Oweniidae</taxon>
        <taxon>Owenia</taxon>
    </lineage>
</organism>
<feature type="compositionally biased region" description="Low complexity" evidence="1">
    <location>
        <begin position="16"/>
        <end position="70"/>
    </location>
</feature>
<feature type="transmembrane region" description="Helical" evidence="2">
    <location>
        <begin position="90"/>
        <end position="114"/>
    </location>
</feature>
<evidence type="ECO:0000256" key="1">
    <source>
        <dbReference type="SAM" id="MobiDB-lite"/>
    </source>
</evidence>
<feature type="region of interest" description="Disordered" evidence="1">
    <location>
        <begin position="1"/>
        <end position="82"/>
    </location>
</feature>
<dbReference type="OrthoDB" id="6236043at2759"/>
<keyword evidence="2" id="KW-1133">Transmembrane helix</keyword>
<keyword evidence="2" id="KW-0472">Membrane</keyword>
<protein>
    <submittedName>
        <fullName evidence="3">Uncharacterized protein</fullName>
    </submittedName>
</protein>
<keyword evidence="2" id="KW-0812">Transmembrane</keyword>
<evidence type="ECO:0000256" key="2">
    <source>
        <dbReference type="SAM" id="Phobius"/>
    </source>
</evidence>
<name>A0A8J1Y9E7_OWEFU</name>
<dbReference type="AlphaFoldDB" id="A0A8J1Y9E7"/>
<evidence type="ECO:0000313" key="3">
    <source>
        <dbReference type="EMBL" id="CAH1780170.1"/>
    </source>
</evidence>
<comment type="caution">
    <text evidence="3">The sequence shown here is derived from an EMBL/GenBank/DDBJ whole genome shotgun (WGS) entry which is preliminary data.</text>
</comment>
<gene>
    <name evidence="3" type="ORF">OFUS_LOCUS6898</name>
</gene>
<dbReference type="Proteomes" id="UP000749559">
    <property type="component" value="Unassembled WGS sequence"/>
</dbReference>
<accession>A0A8J1Y9E7</accession>
<reference evidence="3" key="1">
    <citation type="submission" date="2022-03" db="EMBL/GenBank/DDBJ databases">
        <authorList>
            <person name="Martin C."/>
        </authorList>
    </citation>
    <scope>NUCLEOTIDE SEQUENCE</scope>
</reference>
<keyword evidence="4" id="KW-1185">Reference proteome</keyword>
<sequence>STTPKPTATPKPATTPEPVVTSGATPSRPQSTSLTQSSTVMSTSTSKTSSTNTHLTTSSSLPSSTTNNVTNEPPGPTSDNATGDFSWEKYGVFVIIPIIILIVLVVVIAVVVVYKRRSQKYVLSGPKTPPLDDATVVKFDNPEYLSIEEDISDKIDIHQNGTKPRLNGSLDV</sequence>
<dbReference type="Pfam" id="PF15102">
    <property type="entry name" value="TMEM154"/>
    <property type="match status" value="1"/>
</dbReference>
<evidence type="ECO:0000313" key="4">
    <source>
        <dbReference type="Proteomes" id="UP000749559"/>
    </source>
</evidence>
<proteinExistence type="predicted"/>